<gene>
    <name evidence="2" type="ORF">CIAN88_14085</name>
</gene>
<feature type="transmembrane region" description="Helical" evidence="1">
    <location>
        <begin position="45"/>
        <end position="66"/>
    </location>
</feature>
<accession>A0A099I6R4</accession>
<sequence>MAAIIFLALGALMLYFAVEIGVRRRIAFLHDYHYQNMKEEDITPYLHLMGVGLAVVGICFVSSAVILSCQKVLFLPVLFGGLLPGIGVMLYAQYRYNGGIFS</sequence>
<evidence type="ECO:0000313" key="2">
    <source>
        <dbReference type="EMBL" id="KGJ52578.1"/>
    </source>
</evidence>
<dbReference type="AlphaFoldDB" id="A0A099I6R4"/>
<organism evidence="2 3">
    <name type="scientific">Clostridium innocuum</name>
    <dbReference type="NCBI Taxonomy" id="1522"/>
    <lineage>
        <taxon>Bacteria</taxon>
        <taxon>Bacillati</taxon>
        <taxon>Bacillota</taxon>
        <taxon>Clostridia</taxon>
        <taxon>Eubacteriales</taxon>
        <taxon>Clostridiaceae</taxon>
        <taxon>Clostridium</taxon>
    </lineage>
</organism>
<comment type="caution">
    <text evidence="2">The sequence shown here is derived from an EMBL/GenBank/DDBJ whole genome shotgun (WGS) entry which is preliminary data.</text>
</comment>
<name>A0A099I6R4_CLOIN</name>
<evidence type="ECO:0000313" key="3">
    <source>
        <dbReference type="Proteomes" id="UP000030008"/>
    </source>
</evidence>
<keyword evidence="1" id="KW-1133">Transmembrane helix</keyword>
<evidence type="ECO:0008006" key="4">
    <source>
        <dbReference type="Google" id="ProtNLM"/>
    </source>
</evidence>
<keyword evidence="1" id="KW-0472">Membrane</keyword>
<proteinExistence type="predicted"/>
<evidence type="ECO:0000256" key="1">
    <source>
        <dbReference type="SAM" id="Phobius"/>
    </source>
</evidence>
<feature type="transmembrane region" description="Helical" evidence="1">
    <location>
        <begin position="73"/>
        <end position="94"/>
    </location>
</feature>
<keyword evidence="1" id="KW-0812">Transmembrane</keyword>
<dbReference type="RefSeq" id="WP_044906045.1">
    <property type="nucleotide sequence ID" value="NZ_JQIF01000062.1"/>
</dbReference>
<dbReference type="Proteomes" id="UP000030008">
    <property type="component" value="Unassembled WGS sequence"/>
</dbReference>
<dbReference type="EMBL" id="JQIF01000062">
    <property type="protein sequence ID" value="KGJ52578.1"/>
    <property type="molecule type" value="Genomic_DNA"/>
</dbReference>
<protein>
    <recommendedName>
        <fullName evidence="4">DUF3784 domain-containing protein</fullName>
    </recommendedName>
</protein>
<reference evidence="2 3" key="1">
    <citation type="submission" date="2014-08" db="EMBL/GenBank/DDBJ databases">
        <title>Clostridium innocuum, an unnegligible vancomycin-resistant pathogen causing extra-intestinal infections.</title>
        <authorList>
            <person name="Feng Y."/>
            <person name="Chiu C.-H."/>
        </authorList>
    </citation>
    <scope>NUCLEOTIDE SEQUENCE [LARGE SCALE GENOMIC DNA]</scope>
    <source>
        <strain evidence="2 3">AN88</strain>
    </source>
</reference>